<dbReference type="InterPro" id="IPR023610">
    <property type="entry name" value="PInositol-4/5-P-5/4-kinase"/>
</dbReference>
<evidence type="ECO:0000313" key="4">
    <source>
        <dbReference type="EMBL" id="TNN33296.1"/>
    </source>
</evidence>
<gene>
    <name evidence="4" type="primary">PIP5KL1_0</name>
    <name evidence="4" type="ORF">EYF80_056537</name>
</gene>
<feature type="compositionally biased region" description="Low complexity" evidence="2">
    <location>
        <begin position="68"/>
        <end position="77"/>
    </location>
</feature>
<feature type="domain" description="PIPK" evidence="3">
    <location>
        <begin position="1"/>
        <end position="171"/>
    </location>
</feature>
<accession>A0A4Z2EWH2</accession>
<dbReference type="PANTHER" id="PTHR23086">
    <property type="entry name" value="PHOSPHATIDYLINOSITOL-4-PHOSPHATE 5-KINASE"/>
    <property type="match status" value="1"/>
</dbReference>
<dbReference type="EMBL" id="SRLO01002284">
    <property type="protein sequence ID" value="TNN33296.1"/>
    <property type="molecule type" value="Genomic_DNA"/>
</dbReference>
<keyword evidence="1" id="KW-0067">ATP-binding</keyword>
<evidence type="ECO:0000256" key="2">
    <source>
        <dbReference type="SAM" id="MobiDB-lite"/>
    </source>
</evidence>
<dbReference type="GO" id="GO:0005524">
    <property type="term" value="F:ATP binding"/>
    <property type="evidence" value="ECO:0007669"/>
    <property type="project" value="UniProtKB-UniRule"/>
</dbReference>
<keyword evidence="1" id="KW-0547">Nucleotide-binding</keyword>
<dbReference type="PROSITE" id="PS51455">
    <property type="entry name" value="PIPK"/>
    <property type="match status" value="1"/>
</dbReference>
<dbReference type="InterPro" id="IPR002498">
    <property type="entry name" value="PInositol-4-P-4/5-kinase_core"/>
</dbReference>
<evidence type="ECO:0000256" key="1">
    <source>
        <dbReference type="PROSITE-ProRule" id="PRU00781"/>
    </source>
</evidence>
<keyword evidence="1 4" id="KW-0418">Kinase</keyword>
<evidence type="ECO:0000313" key="5">
    <source>
        <dbReference type="Proteomes" id="UP000314294"/>
    </source>
</evidence>
<dbReference type="GO" id="GO:0046854">
    <property type="term" value="P:phosphatidylinositol phosphate biosynthetic process"/>
    <property type="evidence" value="ECO:0007669"/>
    <property type="project" value="TreeGrafter"/>
</dbReference>
<dbReference type="SUPFAM" id="SSF56104">
    <property type="entry name" value="SAICAR synthase-like"/>
    <property type="match status" value="1"/>
</dbReference>
<name>A0A4Z2EWH2_9TELE</name>
<dbReference type="GO" id="GO:0016308">
    <property type="term" value="F:1-phosphatidylinositol-4-phosphate 5-kinase activity"/>
    <property type="evidence" value="ECO:0007669"/>
    <property type="project" value="TreeGrafter"/>
</dbReference>
<dbReference type="Pfam" id="PF01504">
    <property type="entry name" value="PIP5K"/>
    <property type="match status" value="2"/>
</dbReference>
<feature type="region of interest" description="Disordered" evidence="2">
    <location>
        <begin position="68"/>
        <end position="93"/>
    </location>
</feature>
<dbReference type="Gene3D" id="3.30.810.10">
    <property type="entry name" value="2-Layer Sandwich"/>
    <property type="match status" value="2"/>
</dbReference>
<keyword evidence="5" id="KW-1185">Reference proteome</keyword>
<proteinExistence type="predicted"/>
<dbReference type="GO" id="GO:0005886">
    <property type="term" value="C:plasma membrane"/>
    <property type="evidence" value="ECO:0007669"/>
    <property type="project" value="TreeGrafter"/>
</dbReference>
<dbReference type="OrthoDB" id="8949033at2759"/>
<evidence type="ECO:0000259" key="3">
    <source>
        <dbReference type="PROSITE" id="PS51455"/>
    </source>
</evidence>
<protein>
    <submittedName>
        <fullName evidence="4">Phosphatidylinositol 4-phosphate 5-kinase-like protein 1</fullName>
    </submittedName>
</protein>
<comment type="caution">
    <text evidence="4">The sequence shown here is derived from an EMBL/GenBank/DDBJ whole genome shotgun (WGS) entry which is preliminary data.</text>
</comment>
<dbReference type="AlphaFoldDB" id="A0A4Z2EWH2"/>
<reference evidence="4 5" key="1">
    <citation type="submission" date="2019-03" db="EMBL/GenBank/DDBJ databases">
        <title>First draft genome of Liparis tanakae, snailfish: a comprehensive survey of snailfish specific genes.</title>
        <authorList>
            <person name="Kim W."/>
            <person name="Song I."/>
            <person name="Jeong J.-H."/>
            <person name="Kim D."/>
            <person name="Kim S."/>
            <person name="Ryu S."/>
            <person name="Song J.Y."/>
            <person name="Lee S.K."/>
        </authorList>
    </citation>
    <scope>NUCLEOTIDE SEQUENCE [LARGE SCALE GENOMIC DNA]</scope>
    <source>
        <tissue evidence="4">Muscle</tissue>
    </source>
</reference>
<dbReference type="InterPro" id="IPR027483">
    <property type="entry name" value="PInositol-4-P-4/5-kinase_C_sf"/>
</dbReference>
<dbReference type="Proteomes" id="UP000314294">
    <property type="component" value="Unassembled WGS sequence"/>
</dbReference>
<organism evidence="4 5">
    <name type="scientific">Liparis tanakae</name>
    <name type="common">Tanaka's snailfish</name>
    <dbReference type="NCBI Taxonomy" id="230148"/>
    <lineage>
        <taxon>Eukaryota</taxon>
        <taxon>Metazoa</taxon>
        <taxon>Chordata</taxon>
        <taxon>Craniata</taxon>
        <taxon>Vertebrata</taxon>
        <taxon>Euteleostomi</taxon>
        <taxon>Actinopterygii</taxon>
        <taxon>Neopterygii</taxon>
        <taxon>Teleostei</taxon>
        <taxon>Neoteleostei</taxon>
        <taxon>Acanthomorphata</taxon>
        <taxon>Eupercaria</taxon>
        <taxon>Perciformes</taxon>
        <taxon>Cottioidei</taxon>
        <taxon>Cottales</taxon>
        <taxon>Liparidae</taxon>
        <taxon>Liparis</taxon>
    </lineage>
</organism>
<keyword evidence="1" id="KW-0808">Transferase</keyword>
<sequence>MQSVFYPDDRINARYDFKGCEVSRWTAPPPEGSRVVVVLKDLNFEGQHIVLDQQRPWLLRQVDLDSRSVGPGSSLVPEGPPPPEPSGGAPELPDFRVQNRRLLPDLESPLHVIDGPERRYLVGIVDVFTVYGVRKRMERWLKSLRYPGRSFSTASPPLYRRRLLLWLQDHTK</sequence>
<dbReference type="PANTHER" id="PTHR23086:SF46">
    <property type="entry name" value="PHOSPHATIDYLINOSITOL 4-PHOSPHATE 5-KINASE-LIKE PROTEIN 1"/>
    <property type="match status" value="1"/>
</dbReference>